<comment type="subcellular location">
    <subcellularLocation>
        <location evidence="7">Cytoplasm</location>
        <location evidence="7">Nucleoid</location>
    </subcellularLocation>
</comment>
<comment type="caution">
    <text evidence="9">The sequence shown here is derived from an EMBL/GenBank/DDBJ whole genome shotgun (WGS) entry which is preliminary data.</text>
</comment>
<dbReference type="PROSITE" id="PS51740">
    <property type="entry name" value="SPOVT_ABRB"/>
    <property type="match status" value="1"/>
</dbReference>
<organism evidence="9 10">
    <name type="scientific">Candidatus Coprovicinus avistercoris</name>
    <dbReference type="NCBI Taxonomy" id="2840754"/>
    <lineage>
        <taxon>Bacteria</taxon>
        <taxon>Bacillati</taxon>
        <taxon>Actinomycetota</taxon>
        <taxon>Coriobacteriia</taxon>
        <taxon>Coriobacteriales</taxon>
        <taxon>Coriobacteriaceae</taxon>
        <taxon>Coriobacteriaceae incertae sedis</taxon>
        <taxon>Candidatus Coprovicinus</taxon>
    </lineage>
</organism>
<dbReference type="PANTHER" id="PTHR34701">
    <property type="entry name" value="TRANSCRIPTIONAL REGULATOR MRAZ"/>
    <property type="match status" value="1"/>
</dbReference>
<accession>A0A9D1L4C4</accession>
<keyword evidence="2 7" id="KW-0963">Cytoplasm</keyword>
<dbReference type="InterPro" id="IPR020603">
    <property type="entry name" value="MraZ_dom"/>
</dbReference>
<dbReference type="CDD" id="cd16321">
    <property type="entry name" value="MraZ_C"/>
    <property type="match status" value="1"/>
</dbReference>
<evidence type="ECO:0000313" key="9">
    <source>
        <dbReference type="EMBL" id="HIU23496.1"/>
    </source>
</evidence>
<dbReference type="Gene3D" id="3.40.1550.20">
    <property type="entry name" value="Transcriptional regulator MraZ domain"/>
    <property type="match status" value="1"/>
</dbReference>
<evidence type="ECO:0000256" key="7">
    <source>
        <dbReference type="HAMAP-Rule" id="MF_01008"/>
    </source>
</evidence>
<reference evidence="9" key="2">
    <citation type="journal article" date="2021" name="PeerJ">
        <title>Extensive microbial diversity within the chicken gut microbiome revealed by metagenomics and culture.</title>
        <authorList>
            <person name="Gilroy R."/>
            <person name="Ravi A."/>
            <person name="Getino M."/>
            <person name="Pursley I."/>
            <person name="Horton D.L."/>
            <person name="Alikhan N.F."/>
            <person name="Baker D."/>
            <person name="Gharbi K."/>
            <person name="Hall N."/>
            <person name="Watson M."/>
            <person name="Adriaenssens E.M."/>
            <person name="Foster-Nyarko E."/>
            <person name="Jarju S."/>
            <person name="Secka A."/>
            <person name="Antonio M."/>
            <person name="Oren A."/>
            <person name="Chaudhuri R.R."/>
            <person name="La Ragione R."/>
            <person name="Hildebrand F."/>
            <person name="Pallen M.J."/>
        </authorList>
    </citation>
    <scope>NUCLEOTIDE SEQUENCE</scope>
    <source>
        <strain evidence="9">ChiHjej12B11-29160</strain>
    </source>
</reference>
<dbReference type="CDD" id="cd16320">
    <property type="entry name" value="MraZ_N"/>
    <property type="match status" value="1"/>
</dbReference>
<dbReference type="PANTHER" id="PTHR34701:SF1">
    <property type="entry name" value="TRANSCRIPTIONAL REGULATOR MRAZ"/>
    <property type="match status" value="1"/>
</dbReference>
<keyword evidence="5 7" id="KW-0238">DNA-binding</keyword>
<sequence length="148" mass="16627">MLLGTFPMTVDAKARVTLPASFRKQMDKKIVLVPYGDCVNGFTPEGFNSWIESLFERDGQGFNPRNQADKRLRVGITANSVEVDIDSAGRVALGKIDNARPGRRQKLGLEGDVVVIGAYDHFEVWNAEKWNKAQEAFDDDFESLLYEK</sequence>
<dbReference type="InterPro" id="IPR003444">
    <property type="entry name" value="MraZ"/>
</dbReference>
<dbReference type="SUPFAM" id="SSF89447">
    <property type="entry name" value="AbrB/MazE/MraZ-like"/>
    <property type="match status" value="1"/>
</dbReference>
<dbReference type="GO" id="GO:0003700">
    <property type="term" value="F:DNA-binding transcription factor activity"/>
    <property type="evidence" value="ECO:0007669"/>
    <property type="project" value="UniProtKB-UniRule"/>
</dbReference>
<gene>
    <name evidence="7" type="primary">mraZ</name>
    <name evidence="9" type="ORF">IAD17_01025</name>
</gene>
<dbReference type="InterPro" id="IPR037914">
    <property type="entry name" value="SpoVT-AbrB_sf"/>
</dbReference>
<name>A0A9D1L4C4_9ACTN</name>
<evidence type="ECO:0000256" key="2">
    <source>
        <dbReference type="ARBA" id="ARBA00022490"/>
    </source>
</evidence>
<feature type="domain" description="SpoVT-AbrB" evidence="8">
    <location>
        <begin position="5"/>
        <end position="46"/>
    </location>
</feature>
<keyword evidence="4 7" id="KW-0805">Transcription regulation</keyword>
<dbReference type="InterPro" id="IPR035644">
    <property type="entry name" value="MraZ_C"/>
</dbReference>
<dbReference type="Pfam" id="PF02381">
    <property type="entry name" value="MraZ"/>
    <property type="match status" value="2"/>
</dbReference>
<dbReference type="EMBL" id="DVMQ01000003">
    <property type="protein sequence ID" value="HIU23496.1"/>
    <property type="molecule type" value="Genomic_DNA"/>
</dbReference>
<dbReference type="GO" id="GO:0000976">
    <property type="term" value="F:transcription cis-regulatory region binding"/>
    <property type="evidence" value="ECO:0007669"/>
    <property type="project" value="TreeGrafter"/>
</dbReference>
<proteinExistence type="inferred from homology"/>
<evidence type="ECO:0000256" key="3">
    <source>
        <dbReference type="ARBA" id="ARBA00022737"/>
    </source>
</evidence>
<reference evidence="9" key="1">
    <citation type="submission" date="2020-10" db="EMBL/GenBank/DDBJ databases">
        <authorList>
            <person name="Gilroy R."/>
        </authorList>
    </citation>
    <scope>NUCLEOTIDE SEQUENCE</scope>
    <source>
        <strain evidence="9">ChiHjej12B11-29160</strain>
    </source>
</reference>
<dbReference type="InterPro" id="IPR038619">
    <property type="entry name" value="MraZ_sf"/>
</dbReference>
<dbReference type="GO" id="GO:0009295">
    <property type="term" value="C:nucleoid"/>
    <property type="evidence" value="ECO:0007669"/>
    <property type="project" value="UniProtKB-SubCell"/>
</dbReference>
<evidence type="ECO:0000256" key="1">
    <source>
        <dbReference type="ARBA" id="ARBA00013860"/>
    </source>
</evidence>
<evidence type="ECO:0000313" key="10">
    <source>
        <dbReference type="Proteomes" id="UP000824078"/>
    </source>
</evidence>
<evidence type="ECO:0000256" key="5">
    <source>
        <dbReference type="ARBA" id="ARBA00023125"/>
    </source>
</evidence>
<dbReference type="InterPro" id="IPR007159">
    <property type="entry name" value="SpoVT-AbrB_dom"/>
</dbReference>
<dbReference type="GO" id="GO:0005737">
    <property type="term" value="C:cytoplasm"/>
    <property type="evidence" value="ECO:0007669"/>
    <property type="project" value="UniProtKB-UniRule"/>
</dbReference>
<comment type="subunit">
    <text evidence="7">Forms oligomers.</text>
</comment>
<keyword evidence="3" id="KW-0677">Repeat</keyword>
<protein>
    <recommendedName>
        <fullName evidence="1 7">Transcriptional regulator MraZ</fullName>
    </recommendedName>
</protein>
<dbReference type="InterPro" id="IPR035642">
    <property type="entry name" value="MraZ_N"/>
</dbReference>
<evidence type="ECO:0000256" key="6">
    <source>
        <dbReference type="ARBA" id="ARBA00023163"/>
    </source>
</evidence>
<dbReference type="AlphaFoldDB" id="A0A9D1L4C4"/>
<evidence type="ECO:0000256" key="4">
    <source>
        <dbReference type="ARBA" id="ARBA00023015"/>
    </source>
</evidence>
<keyword evidence="6 7" id="KW-0804">Transcription</keyword>
<comment type="similarity">
    <text evidence="7">Belongs to the MraZ family.</text>
</comment>
<evidence type="ECO:0000259" key="8">
    <source>
        <dbReference type="PROSITE" id="PS51740"/>
    </source>
</evidence>
<dbReference type="HAMAP" id="MF_01008">
    <property type="entry name" value="MraZ"/>
    <property type="match status" value="1"/>
</dbReference>
<dbReference type="GO" id="GO:2000143">
    <property type="term" value="P:negative regulation of DNA-templated transcription initiation"/>
    <property type="evidence" value="ECO:0007669"/>
    <property type="project" value="TreeGrafter"/>
</dbReference>
<dbReference type="Proteomes" id="UP000824078">
    <property type="component" value="Unassembled WGS sequence"/>
</dbReference>